<evidence type="ECO:0000313" key="1">
    <source>
        <dbReference type="EMBL" id="KAI4830467.1"/>
    </source>
</evidence>
<keyword evidence="2" id="KW-1185">Reference proteome</keyword>
<sequence>MCLVSTLRLAFKQSLNSGRVYKQRLNVCDPSPTPAGDVRVDFEQYVSDEDGDLSEGGAAGGEDGAKKSARQSGGGAEGSGGGGKKCWSPGVVEDISEASEMDEGVLEEDPAAAMIFGNPKNEQRGCGTGRNGRGKRTSAENAGQSDRCKEDKEREMEKRRASSTEGELGKGISLR</sequence>
<evidence type="ECO:0000313" key="2">
    <source>
        <dbReference type="Proteomes" id="UP001057452"/>
    </source>
</evidence>
<dbReference type="EMBL" id="CM043787">
    <property type="protein sequence ID" value="KAI4830467.1"/>
    <property type="molecule type" value="Genomic_DNA"/>
</dbReference>
<organism evidence="1 2">
    <name type="scientific">Chaenocephalus aceratus</name>
    <name type="common">Blackfin icefish</name>
    <name type="synonym">Chaenichthys aceratus</name>
    <dbReference type="NCBI Taxonomy" id="36190"/>
    <lineage>
        <taxon>Eukaryota</taxon>
        <taxon>Metazoa</taxon>
        <taxon>Chordata</taxon>
        <taxon>Craniata</taxon>
        <taxon>Vertebrata</taxon>
        <taxon>Euteleostomi</taxon>
        <taxon>Actinopterygii</taxon>
        <taxon>Neopterygii</taxon>
        <taxon>Teleostei</taxon>
        <taxon>Neoteleostei</taxon>
        <taxon>Acanthomorphata</taxon>
        <taxon>Eupercaria</taxon>
        <taxon>Perciformes</taxon>
        <taxon>Notothenioidei</taxon>
        <taxon>Channichthyidae</taxon>
        <taxon>Chaenocephalus</taxon>
    </lineage>
</organism>
<proteinExistence type="predicted"/>
<protein>
    <submittedName>
        <fullName evidence="1">Uncharacterized protein</fullName>
    </submittedName>
</protein>
<comment type="caution">
    <text evidence="1">The sequence shown here is derived from an EMBL/GenBank/DDBJ whole genome shotgun (WGS) entry which is preliminary data.</text>
</comment>
<name>A0ACB9XSN5_CHAAC</name>
<gene>
    <name evidence="1" type="ORF">KUCAC02_002097</name>
</gene>
<reference evidence="1" key="1">
    <citation type="submission" date="2022-05" db="EMBL/GenBank/DDBJ databases">
        <title>Chromosome-level genome of Chaenocephalus aceratus.</title>
        <authorList>
            <person name="Park H."/>
        </authorList>
    </citation>
    <scope>NUCLEOTIDE SEQUENCE</scope>
    <source>
        <strain evidence="1">KU_202001</strain>
    </source>
</reference>
<accession>A0ACB9XSN5</accession>
<dbReference type="Proteomes" id="UP001057452">
    <property type="component" value="Chromosome 3"/>
</dbReference>